<dbReference type="InterPro" id="IPR053139">
    <property type="entry name" value="Surface_bspA-like"/>
</dbReference>
<protein>
    <recommendedName>
        <fullName evidence="3">Leucine-rich repeat domain-containing protein</fullName>
    </recommendedName>
</protein>
<dbReference type="InterPro" id="IPR032675">
    <property type="entry name" value="LRR_dom_sf"/>
</dbReference>
<dbReference type="Pfam" id="PF13306">
    <property type="entry name" value="LRR_5"/>
    <property type="match status" value="1"/>
</dbReference>
<dbReference type="InterPro" id="IPR026906">
    <property type="entry name" value="LRR_5"/>
</dbReference>
<comment type="caution">
    <text evidence="1">The sequence shown here is derived from an EMBL/GenBank/DDBJ whole genome shotgun (WGS) entry which is preliminary data.</text>
</comment>
<dbReference type="Gene3D" id="3.80.10.10">
    <property type="entry name" value="Ribonuclease Inhibitor"/>
    <property type="match status" value="1"/>
</dbReference>
<dbReference type="SUPFAM" id="SSF52058">
    <property type="entry name" value="L domain-like"/>
    <property type="match status" value="1"/>
</dbReference>
<dbReference type="AlphaFoldDB" id="A0AAD3D233"/>
<sequence>MRVQTEEWRRFVPGVRMYKGKKTLFYNGEILWEGDDFITGDPLIYNTEERQSWEVIIVLPGVEVIPENSFCKCFNLKTVIMADTVRRIGNGTFSLCTSLVFVRFSRSLEYIGSYAFFICPSLSSIFIPPSCREIGSNAFNGCRKLLILSVPHHTQLGQNSFDCCILFRYKRSWAISKSRAGS</sequence>
<accession>A0AAD3D233</accession>
<dbReference type="PANTHER" id="PTHR45661">
    <property type="entry name" value="SURFACE ANTIGEN"/>
    <property type="match status" value="1"/>
</dbReference>
<evidence type="ECO:0008006" key="3">
    <source>
        <dbReference type="Google" id="ProtNLM"/>
    </source>
</evidence>
<reference evidence="1 2" key="1">
    <citation type="journal article" date="2021" name="Sci. Rep.">
        <title>The genome of the diatom Chaetoceros tenuissimus carries an ancient integrated fragment of an extant virus.</title>
        <authorList>
            <person name="Hongo Y."/>
            <person name="Kimura K."/>
            <person name="Takaki Y."/>
            <person name="Yoshida Y."/>
            <person name="Baba S."/>
            <person name="Kobayashi G."/>
            <person name="Nagasaki K."/>
            <person name="Hano T."/>
            <person name="Tomaru Y."/>
        </authorList>
    </citation>
    <scope>NUCLEOTIDE SEQUENCE [LARGE SCALE GENOMIC DNA]</scope>
    <source>
        <strain evidence="1 2">NIES-3715</strain>
    </source>
</reference>
<evidence type="ECO:0000313" key="1">
    <source>
        <dbReference type="EMBL" id="GFH56411.1"/>
    </source>
</evidence>
<dbReference type="EMBL" id="BLLK01000052">
    <property type="protein sequence ID" value="GFH56411.1"/>
    <property type="molecule type" value="Genomic_DNA"/>
</dbReference>
<dbReference type="Proteomes" id="UP001054902">
    <property type="component" value="Unassembled WGS sequence"/>
</dbReference>
<proteinExistence type="predicted"/>
<gene>
    <name evidence="1" type="ORF">CTEN210_12887</name>
</gene>
<name>A0AAD3D233_9STRA</name>
<keyword evidence="2" id="KW-1185">Reference proteome</keyword>
<organism evidence="1 2">
    <name type="scientific">Chaetoceros tenuissimus</name>
    <dbReference type="NCBI Taxonomy" id="426638"/>
    <lineage>
        <taxon>Eukaryota</taxon>
        <taxon>Sar</taxon>
        <taxon>Stramenopiles</taxon>
        <taxon>Ochrophyta</taxon>
        <taxon>Bacillariophyta</taxon>
        <taxon>Coscinodiscophyceae</taxon>
        <taxon>Chaetocerotophycidae</taxon>
        <taxon>Chaetocerotales</taxon>
        <taxon>Chaetocerotaceae</taxon>
        <taxon>Chaetoceros</taxon>
    </lineage>
</organism>
<dbReference type="PANTHER" id="PTHR45661:SF3">
    <property type="entry name" value="IG-LIKE DOMAIN-CONTAINING PROTEIN"/>
    <property type="match status" value="1"/>
</dbReference>
<evidence type="ECO:0000313" key="2">
    <source>
        <dbReference type="Proteomes" id="UP001054902"/>
    </source>
</evidence>